<dbReference type="AlphaFoldDB" id="A0A398B8H9"/>
<dbReference type="OrthoDB" id="2468967at2"/>
<dbReference type="RefSeq" id="WP_119112191.1">
    <property type="nucleotide sequence ID" value="NZ_CBCSEO010000004.1"/>
</dbReference>
<dbReference type="EMBL" id="QWVT01000013">
    <property type="protein sequence ID" value="RID86285.1"/>
    <property type="molecule type" value="Genomic_DNA"/>
</dbReference>
<dbReference type="Proteomes" id="UP000265816">
    <property type="component" value="Unassembled WGS sequence"/>
</dbReference>
<protein>
    <recommendedName>
        <fullName evidence="1">Molybdopterin cofactor biosynthesis MoaD-related C-terminal domain-containing protein</fullName>
    </recommendedName>
</protein>
<dbReference type="Pfam" id="PF09189">
    <property type="entry name" value="MoaD_arch"/>
    <property type="match status" value="1"/>
</dbReference>
<comment type="caution">
    <text evidence="2">The sequence shown here is derived from an EMBL/GenBank/DDBJ whole genome shotgun (WGS) entry which is preliminary data.</text>
</comment>
<accession>A0A398B8H9</accession>
<sequence length="89" mass="10026">MGSVLEFRGISCSTLGTYFEELGGKKQMDIFPILYKGSGWSGEILKEEVIELTKVISVNKVLIRFSADSDAELNELIKRYRYKTTRIGG</sequence>
<proteinExistence type="predicted"/>
<evidence type="ECO:0000259" key="1">
    <source>
        <dbReference type="Pfam" id="PF09189"/>
    </source>
</evidence>
<dbReference type="InterPro" id="IPR036473">
    <property type="entry name" value="Mopterin_CF_MoaD-rel_C_sf"/>
</dbReference>
<evidence type="ECO:0000313" key="3">
    <source>
        <dbReference type="Proteomes" id="UP000265816"/>
    </source>
</evidence>
<evidence type="ECO:0000313" key="2">
    <source>
        <dbReference type="EMBL" id="RID86285.1"/>
    </source>
</evidence>
<reference evidence="2 3" key="1">
    <citation type="submission" date="2018-08" db="EMBL/GenBank/DDBJ databases">
        <title>Bacillus jemisoniae sp. nov., Bacillus chryseoplanitiae sp. nov., Bacillus resnikiae sp. nov., and Bacillus frankliniae sp. nov., isolated from Viking spacecraft and associated surfaces.</title>
        <authorList>
            <person name="Seuylemezian A."/>
            <person name="Vaishampayan P."/>
        </authorList>
    </citation>
    <scope>NUCLEOTIDE SEQUENCE [LARGE SCALE GENOMIC DNA]</scope>
    <source>
        <strain evidence="2 3">JJ-247</strain>
    </source>
</reference>
<organism evidence="2 3">
    <name type="scientific">Mesobacillus zeae</name>
    <dbReference type="NCBI Taxonomy" id="1917180"/>
    <lineage>
        <taxon>Bacteria</taxon>
        <taxon>Bacillati</taxon>
        <taxon>Bacillota</taxon>
        <taxon>Bacilli</taxon>
        <taxon>Bacillales</taxon>
        <taxon>Bacillaceae</taxon>
        <taxon>Mesobacillus</taxon>
    </lineage>
</organism>
<name>A0A398B8H9_9BACI</name>
<dbReference type="Gene3D" id="3.30.1370.80">
    <property type="entry name" value="Molybdopterin cofactor biosynthesis MoaD-related, C-terminal domain"/>
    <property type="match status" value="1"/>
</dbReference>
<gene>
    <name evidence="2" type="ORF">D1970_07095</name>
</gene>
<feature type="domain" description="Molybdopterin cofactor biosynthesis MoaD-related C-terminal" evidence="1">
    <location>
        <begin position="5"/>
        <end position="89"/>
    </location>
</feature>
<dbReference type="InterPro" id="IPR015272">
    <property type="entry name" value="MoadD_C"/>
</dbReference>
<keyword evidence="3" id="KW-1185">Reference proteome</keyword>